<keyword evidence="3" id="KW-1185">Reference proteome</keyword>
<reference evidence="2 3" key="1">
    <citation type="submission" date="2016-10" db="EMBL/GenBank/DDBJ databases">
        <title>Genome sequence of Streptomyces gilvigriseus MUSC 26.</title>
        <authorList>
            <person name="Lee L.-H."/>
            <person name="Ser H.-L."/>
        </authorList>
    </citation>
    <scope>NUCLEOTIDE SEQUENCE [LARGE SCALE GENOMIC DNA]</scope>
    <source>
        <strain evidence="2 3">MUSC 26</strain>
    </source>
</reference>
<keyword evidence="1" id="KW-0812">Transmembrane</keyword>
<accession>A0A1J7CC55</accession>
<dbReference type="STRING" id="1428644.BIV57_12115"/>
<keyword evidence="1" id="KW-1133">Transmembrane helix</keyword>
<name>A0A1J7CC55_9ACTN</name>
<comment type="caution">
    <text evidence="2">The sequence shown here is derived from an EMBL/GenBank/DDBJ whole genome shotgun (WGS) entry which is preliminary data.</text>
</comment>
<evidence type="ECO:0000256" key="1">
    <source>
        <dbReference type="SAM" id="Phobius"/>
    </source>
</evidence>
<evidence type="ECO:0000313" key="2">
    <source>
        <dbReference type="EMBL" id="OIV37250.1"/>
    </source>
</evidence>
<feature type="transmembrane region" description="Helical" evidence="1">
    <location>
        <begin position="14"/>
        <end position="32"/>
    </location>
</feature>
<evidence type="ECO:0000313" key="3">
    <source>
        <dbReference type="Proteomes" id="UP000243342"/>
    </source>
</evidence>
<dbReference type="AlphaFoldDB" id="A0A1J7CC55"/>
<organism evidence="2 3">
    <name type="scientific">Mangrovactinospora gilvigrisea</name>
    <dbReference type="NCBI Taxonomy" id="1428644"/>
    <lineage>
        <taxon>Bacteria</taxon>
        <taxon>Bacillati</taxon>
        <taxon>Actinomycetota</taxon>
        <taxon>Actinomycetes</taxon>
        <taxon>Kitasatosporales</taxon>
        <taxon>Streptomycetaceae</taxon>
        <taxon>Mangrovactinospora</taxon>
    </lineage>
</organism>
<proteinExistence type="predicted"/>
<dbReference type="RefSeq" id="WP_071656803.1">
    <property type="nucleotide sequence ID" value="NZ_MLCF01000059.1"/>
</dbReference>
<sequence length="62" mass="6592">MYAWIWRHLPGNTAVRAVIAVLLVVLVVYLLFQYAFPWLEPHVPFGGGGDGGGGTVGHGNGS</sequence>
<keyword evidence="1" id="KW-0472">Membrane</keyword>
<dbReference type="Proteomes" id="UP000243342">
    <property type="component" value="Unassembled WGS sequence"/>
</dbReference>
<dbReference type="EMBL" id="MLCF01000059">
    <property type="protein sequence ID" value="OIV37250.1"/>
    <property type="molecule type" value="Genomic_DNA"/>
</dbReference>
<protein>
    <submittedName>
        <fullName evidence="2">Uncharacterized protein</fullName>
    </submittedName>
</protein>
<gene>
    <name evidence="2" type="ORF">BIV57_12115</name>
</gene>